<dbReference type="OrthoDB" id="6379719at2759"/>
<evidence type="ECO:0000256" key="2">
    <source>
        <dbReference type="SAM" id="Phobius"/>
    </source>
</evidence>
<dbReference type="GeneID" id="108676617"/>
<gene>
    <name evidence="4 5" type="primary">LOC108676617</name>
</gene>
<protein>
    <submittedName>
        <fullName evidence="4 5">Uncharacterized protein LOC108676617</fullName>
    </submittedName>
</protein>
<dbReference type="Proteomes" id="UP000694843">
    <property type="component" value="Unplaced"/>
</dbReference>
<evidence type="ECO:0000256" key="1">
    <source>
        <dbReference type="SAM" id="MobiDB-lite"/>
    </source>
</evidence>
<keyword evidence="2" id="KW-0472">Membrane</keyword>
<feature type="transmembrane region" description="Helical" evidence="2">
    <location>
        <begin position="39"/>
        <end position="58"/>
    </location>
</feature>
<evidence type="ECO:0000313" key="5">
    <source>
        <dbReference type="RefSeq" id="XP_018020218.1"/>
    </source>
</evidence>
<dbReference type="AlphaFoldDB" id="A0A8B7P2G5"/>
<feature type="region of interest" description="Disordered" evidence="1">
    <location>
        <begin position="203"/>
        <end position="286"/>
    </location>
</feature>
<evidence type="ECO:0000313" key="4">
    <source>
        <dbReference type="RefSeq" id="XP_018020217.1"/>
    </source>
</evidence>
<dbReference type="RefSeq" id="XP_018020217.1">
    <property type="nucleotide sequence ID" value="XM_018164728.2"/>
</dbReference>
<dbReference type="RefSeq" id="XP_018020218.1">
    <property type="nucleotide sequence ID" value="XM_018164729.2"/>
</dbReference>
<accession>A0A8B7P2G5</accession>
<dbReference type="KEGG" id="hazt:108676617"/>
<name>A0A8B7P2G5_HYAAZ</name>
<reference evidence="4 5" key="1">
    <citation type="submission" date="2025-04" db="UniProtKB">
        <authorList>
            <consortium name="RefSeq"/>
        </authorList>
    </citation>
    <scope>IDENTIFICATION</scope>
    <source>
        <tissue evidence="4 5">Whole organism</tissue>
    </source>
</reference>
<keyword evidence="2" id="KW-1133">Transmembrane helix</keyword>
<evidence type="ECO:0000313" key="3">
    <source>
        <dbReference type="Proteomes" id="UP000694843"/>
    </source>
</evidence>
<keyword evidence="3" id="KW-1185">Reference proteome</keyword>
<proteinExistence type="predicted"/>
<organism evidence="3 5">
    <name type="scientific">Hyalella azteca</name>
    <name type="common">Amphipod</name>
    <dbReference type="NCBI Taxonomy" id="294128"/>
    <lineage>
        <taxon>Eukaryota</taxon>
        <taxon>Metazoa</taxon>
        <taxon>Ecdysozoa</taxon>
        <taxon>Arthropoda</taxon>
        <taxon>Crustacea</taxon>
        <taxon>Multicrustacea</taxon>
        <taxon>Malacostraca</taxon>
        <taxon>Eumalacostraca</taxon>
        <taxon>Peracarida</taxon>
        <taxon>Amphipoda</taxon>
        <taxon>Senticaudata</taxon>
        <taxon>Talitrida</taxon>
        <taxon>Talitroidea</taxon>
        <taxon>Hyalellidae</taxon>
        <taxon>Hyalella</taxon>
    </lineage>
</organism>
<feature type="compositionally biased region" description="Polar residues" evidence="1">
    <location>
        <begin position="265"/>
        <end position="286"/>
    </location>
</feature>
<keyword evidence="2" id="KW-0812">Transmembrane</keyword>
<sequence length="360" mass="39818">MQPRTTSSAVWQRRTNRTIAAGIIIIGLTMMLSNITQCIYIGMLFIVVALVWLAWMTIKERKIVPASAVDQQSPVLFLVTSHMLPNLNHPAVSSSSDKPPSYDTVLGLDDQPPDYSSVIPEKPPRYEDAFIAPHCSTSPSGSSWDKEQMIMMENSLDVSRDSNELSHFIRSSAVRDSLLIAKGYSGSGSSSMLSRAAQACGARASGGRCSSKSDDYKQTKSSLRKKFGNNNRDSHRSRAPNSSPISRRHFSSCVPLPSRTRHHSSTASDWNLSASSCKDHNSSGSRSLPRLLQLQAPTLSQDTARRLTNCFSRTSRDVAAGDEEEGAMARVHQTRTPSRPFLYPWPNTECDDAYTQVRRY</sequence>